<organism evidence="2 3">
    <name type="scientific">Russula ochroleuca</name>
    <dbReference type="NCBI Taxonomy" id="152965"/>
    <lineage>
        <taxon>Eukaryota</taxon>
        <taxon>Fungi</taxon>
        <taxon>Dikarya</taxon>
        <taxon>Basidiomycota</taxon>
        <taxon>Agaricomycotina</taxon>
        <taxon>Agaricomycetes</taxon>
        <taxon>Russulales</taxon>
        <taxon>Russulaceae</taxon>
        <taxon>Russula</taxon>
    </lineage>
</organism>
<sequence length="90" mass="9964">MIARLILLSSSPVCTAGERGWMKCWAARHGSGHAEVFCRYHKGRRNTEAYEVLEACDKVELNIVGNGTHLAPWLLGTPSYSNTSYNPDVV</sequence>
<feature type="signal peptide" evidence="1">
    <location>
        <begin position="1"/>
        <end position="16"/>
    </location>
</feature>
<reference evidence="2" key="2">
    <citation type="journal article" date="2020" name="Nat. Commun.">
        <title>Large-scale genome sequencing of mycorrhizal fungi provides insights into the early evolution of symbiotic traits.</title>
        <authorList>
            <person name="Miyauchi S."/>
            <person name="Kiss E."/>
            <person name="Kuo A."/>
            <person name="Drula E."/>
            <person name="Kohler A."/>
            <person name="Sanchez-Garcia M."/>
            <person name="Morin E."/>
            <person name="Andreopoulos B."/>
            <person name="Barry K.W."/>
            <person name="Bonito G."/>
            <person name="Buee M."/>
            <person name="Carver A."/>
            <person name="Chen C."/>
            <person name="Cichocki N."/>
            <person name="Clum A."/>
            <person name="Culley D."/>
            <person name="Crous P.W."/>
            <person name="Fauchery L."/>
            <person name="Girlanda M."/>
            <person name="Hayes R.D."/>
            <person name="Keri Z."/>
            <person name="LaButti K."/>
            <person name="Lipzen A."/>
            <person name="Lombard V."/>
            <person name="Magnuson J."/>
            <person name="Maillard F."/>
            <person name="Murat C."/>
            <person name="Nolan M."/>
            <person name="Ohm R.A."/>
            <person name="Pangilinan J."/>
            <person name="Pereira M.F."/>
            <person name="Perotto S."/>
            <person name="Peter M."/>
            <person name="Pfister S."/>
            <person name="Riley R."/>
            <person name="Sitrit Y."/>
            <person name="Stielow J.B."/>
            <person name="Szollosi G."/>
            <person name="Zifcakova L."/>
            <person name="Stursova M."/>
            <person name="Spatafora J.W."/>
            <person name="Tedersoo L."/>
            <person name="Vaario L.M."/>
            <person name="Yamada A."/>
            <person name="Yan M."/>
            <person name="Wang P."/>
            <person name="Xu J."/>
            <person name="Bruns T."/>
            <person name="Baldrian P."/>
            <person name="Vilgalys R."/>
            <person name="Dunand C."/>
            <person name="Henrissat B."/>
            <person name="Grigoriev I.V."/>
            <person name="Hibbett D."/>
            <person name="Nagy L.G."/>
            <person name="Martin F.M."/>
        </authorList>
    </citation>
    <scope>NUCLEOTIDE SEQUENCE</scope>
    <source>
        <strain evidence="2">Prilba</strain>
    </source>
</reference>
<evidence type="ECO:0000256" key="1">
    <source>
        <dbReference type="SAM" id="SignalP"/>
    </source>
</evidence>
<reference evidence="2" key="1">
    <citation type="submission" date="2019-10" db="EMBL/GenBank/DDBJ databases">
        <authorList>
            <consortium name="DOE Joint Genome Institute"/>
            <person name="Kuo A."/>
            <person name="Miyauchi S."/>
            <person name="Kiss E."/>
            <person name="Drula E."/>
            <person name="Kohler A."/>
            <person name="Sanchez-Garcia M."/>
            <person name="Andreopoulos B."/>
            <person name="Barry K.W."/>
            <person name="Bonito G."/>
            <person name="Buee M."/>
            <person name="Carver A."/>
            <person name="Chen C."/>
            <person name="Cichocki N."/>
            <person name="Clum A."/>
            <person name="Culley D."/>
            <person name="Crous P.W."/>
            <person name="Fauchery L."/>
            <person name="Girlanda M."/>
            <person name="Hayes R."/>
            <person name="Keri Z."/>
            <person name="LaButti K."/>
            <person name="Lipzen A."/>
            <person name="Lombard V."/>
            <person name="Magnuson J."/>
            <person name="Maillard F."/>
            <person name="Morin E."/>
            <person name="Murat C."/>
            <person name="Nolan M."/>
            <person name="Ohm R."/>
            <person name="Pangilinan J."/>
            <person name="Pereira M."/>
            <person name="Perotto S."/>
            <person name="Peter M."/>
            <person name="Riley R."/>
            <person name="Sitrit Y."/>
            <person name="Stielow B."/>
            <person name="Szollosi G."/>
            <person name="Zifcakova L."/>
            <person name="Stursova M."/>
            <person name="Spatafora J.W."/>
            <person name="Tedersoo L."/>
            <person name="Vaario L.-M."/>
            <person name="Yamada A."/>
            <person name="Yan M."/>
            <person name="Wang P."/>
            <person name="Xu J."/>
            <person name="Bruns T."/>
            <person name="Baldrian P."/>
            <person name="Vilgalys R."/>
            <person name="Henrissat B."/>
            <person name="Grigoriev I.V."/>
            <person name="Hibbett D."/>
            <person name="Nagy L.G."/>
            <person name="Martin F.M."/>
        </authorList>
    </citation>
    <scope>NUCLEOTIDE SEQUENCE</scope>
    <source>
        <strain evidence="2">Prilba</strain>
    </source>
</reference>
<protein>
    <recommendedName>
        <fullName evidence="4">Secreted protein</fullName>
    </recommendedName>
</protein>
<name>A0A9P5MY93_9AGAM</name>
<evidence type="ECO:0000313" key="3">
    <source>
        <dbReference type="Proteomes" id="UP000759537"/>
    </source>
</evidence>
<dbReference type="AlphaFoldDB" id="A0A9P5MY93"/>
<proteinExistence type="predicted"/>
<evidence type="ECO:0008006" key="4">
    <source>
        <dbReference type="Google" id="ProtNLM"/>
    </source>
</evidence>
<dbReference type="Proteomes" id="UP000759537">
    <property type="component" value="Unassembled WGS sequence"/>
</dbReference>
<dbReference type="EMBL" id="WHVB01000006">
    <property type="protein sequence ID" value="KAF8481724.1"/>
    <property type="molecule type" value="Genomic_DNA"/>
</dbReference>
<feature type="chain" id="PRO_5040159769" description="Secreted protein" evidence="1">
    <location>
        <begin position="17"/>
        <end position="90"/>
    </location>
</feature>
<evidence type="ECO:0000313" key="2">
    <source>
        <dbReference type="EMBL" id="KAF8481724.1"/>
    </source>
</evidence>
<gene>
    <name evidence="2" type="ORF">DFH94DRAFT_405522</name>
</gene>
<comment type="caution">
    <text evidence="2">The sequence shown here is derived from an EMBL/GenBank/DDBJ whole genome shotgun (WGS) entry which is preliminary data.</text>
</comment>
<keyword evidence="3" id="KW-1185">Reference proteome</keyword>
<accession>A0A9P5MY93</accession>
<keyword evidence="1" id="KW-0732">Signal</keyword>